<dbReference type="InterPro" id="IPR016181">
    <property type="entry name" value="Acyl_CoA_acyltransferase"/>
</dbReference>
<organism evidence="7 8">
    <name type="scientific">Gilvirhabdus luticola</name>
    <dbReference type="NCBI Taxonomy" id="3079858"/>
    <lineage>
        <taxon>Bacteria</taxon>
        <taxon>Pseudomonadati</taxon>
        <taxon>Bacteroidota</taxon>
        <taxon>Flavobacteriia</taxon>
        <taxon>Flavobacteriales</taxon>
        <taxon>Flavobacteriaceae</taxon>
        <taxon>Gilvirhabdus</taxon>
    </lineage>
</organism>
<evidence type="ECO:0000256" key="5">
    <source>
        <dbReference type="ARBA" id="ARBA00023315"/>
    </source>
</evidence>
<evidence type="ECO:0000313" key="8">
    <source>
        <dbReference type="Proteomes" id="UP001268651"/>
    </source>
</evidence>
<keyword evidence="3" id="KW-0808">Transferase</keyword>
<dbReference type="InterPro" id="IPR045746">
    <property type="entry name" value="ACT14924-like_Acyltransf_dom"/>
</dbReference>
<keyword evidence="8" id="KW-1185">Reference proteome</keyword>
<dbReference type="SUPFAM" id="SSF55729">
    <property type="entry name" value="Acyl-CoA N-acyltransferases (Nat)"/>
    <property type="match status" value="1"/>
</dbReference>
<dbReference type="Pfam" id="PF13444">
    <property type="entry name" value="Acetyltransf_5"/>
    <property type="match status" value="1"/>
</dbReference>
<evidence type="ECO:0000313" key="7">
    <source>
        <dbReference type="EMBL" id="MDU8886761.1"/>
    </source>
</evidence>
<gene>
    <name evidence="7" type="ORF">RXV94_11365</name>
</gene>
<dbReference type="InterPro" id="IPR002123">
    <property type="entry name" value="Plipid/glycerol_acylTrfase"/>
</dbReference>
<keyword evidence="4" id="KW-0443">Lipid metabolism</keyword>
<dbReference type="CDD" id="cd07986">
    <property type="entry name" value="LPLAT_ACT14924-like"/>
    <property type="match status" value="1"/>
</dbReference>
<accession>A0ABU3U8P7</accession>
<dbReference type="Proteomes" id="UP001268651">
    <property type="component" value="Unassembled WGS sequence"/>
</dbReference>
<evidence type="ECO:0000259" key="6">
    <source>
        <dbReference type="SMART" id="SM00563"/>
    </source>
</evidence>
<dbReference type="SMART" id="SM00563">
    <property type="entry name" value="PlsC"/>
    <property type="match status" value="1"/>
</dbReference>
<dbReference type="SUPFAM" id="SSF69593">
    <property type="entry name" value="Glycerol-3-phosphate (1)-acyltransferase"/>
    <property type="match status" value="1"/>
</dbReference>
<evidence type="ECO:0000256" key="1">
    <source>
        <dbReference type="ARBA" id="ARBA00005189"/>
    </source>
</evidence>
<keyword evidence="2" id="KW-0444">Lipid biosynthesis</keyword>
<name>A0ABU3U8P7_9FLAO</name>
<comment type="caution">
    <text evidence="7">The sequence shown here is derived from an EMBL/GenBank/DDBJ whole genome shotgun (WGS) entry which is preliminary data.</text>
</comment>
<evidence type="ECO:0000256" key="4">
    <source>
        <dbReference type="ARBA" id="ARBA00023098"/>
    </source>
</evidence>
<dbReference type="PANTHER" id="PTHR37323:SF1">
    <property type="entry name" value="L-ORNITHINE N(ALPHA)-ACYLTRANSFERASE"/>
    <property type="match status" value="1"/>
</dbReference>
<evidence type="ECO:0000256" key="3">
    <source>
        <dbReference type="ARBA" id="ARBA00022679"/>
    </source>
</evidence>
<proteinExistence type="predicted"/>
<dbReference type="Pfam" id="PF19576">
    <property type="entry name" value="Acyltransf_2"/>
    <property type="match status" value="1"/>
</dbReference>
<evidence type="ECO:0000256" key="2">
    <source>
        <dbReference type="ARBA" id="ARBA00022516"/>
    </source>
</evidence>
<keyword evidence="5 7" id="KW-0012">Acyltransferase</keyword>
<comment type="pathway">
    <text evidence="1">Lipid metabolism.</text>
</comment>
<dbReference type="InterPro" id="IPR052351">
    <property type="entry name" value="Ornithine_N-alpha-AT"/>
</dbReference>
<reference evidence="7 8" key="1">
    <citation type="submission" date="2023-10" db="EMBL/GenBank/DDBJ databases">
        <title>Marimonas sp. nov. isolated from tidal mud flat.</title>
        <authorList>
            <person name="Jaincy N.J."/>
            <person name="Srinivasan S."/>
            <person name="Lee S.-S."/>
        </authorList>
    </citation>
    <scope>NUCLEOTIDE SEQUENCE [LARGE SCALE GENOMIC DNA]</scope>
    <source>
        <strain evidence="7 8">MJ-SS3</strain>
    </source>
</reference>
<dbReference type="GO" id="GO:0016746">
    <property type="term" value="F:acyltransferase activity"/>
    <property type="evidence" value="ECO:0007669"/>
    <property type="project" value="UniProtKB-KW"/>
</dbReference>
<dbReference type="PANTHER" id="PTHR37323">
    <property type="entry name" value="GCN5-RELATED N-ACETYLTRANSFERASE"/>
    <property type="match status" value="1"/>
</dbReference>
<dbReference type="EMBL" id="JAWHTF010000006">
    <property type="protein sequence ID" value="MDU8886761.1"/>
    <property type="molecule type" value="Genomic_DNA"/>
</dbReference>
<feature type="domain" description="Phospholipid/glycerol acyltransferase" evidence="6">
    <location>
        <begin position="81"/>
        <end position="203"/>
    </location>
</feature>
<sequence length="611" mass="70856">MGLVTAKEVAIAIHADKYGFMGTFFGWILMKLLKISTLNKIYNRNKHLNHLEFLDGILNEFQIKFEIPDEDLKRLPKEGAYITISNHPLGGIDGILLLKLMLEQREDFKIIANFLLHRIEPMKPYIMPVNPFEDRKDVKSSITGFKNSLLHLNEGKPLGIFPAGEVSTYRDGKLVVDKPWEEAAIKLIQKSKVPVVPIYFHAKNSRLFYQLSKISDTFRTAKLPSELLTQKRRVIKVRIGRPIPVADQEEHTSLKEFSEFLRRKTYMLSNAFETPKRLETISSTLKVPKIPKKIVTPVSLDDMIKEIKDLQSGDFRLLKSKNYEVYLAPANKVPNILREIGRLREITFREVGEGTNEAIDLDKFDTYYHHMFLWDNDSNIIVGAYRMGLGSKIFEMYGIDGFYLQDLFRFEPELYKMMSQSIEMGRAFIIKDYQQKPMPLFLLWKGIVHTTLRYPEHKFLIGGVSISNQFSNFSKSLMIEFMKSHYYDPYIAQYVHPKKEFKVKLKDADKDFVFDETEADLNKFDKIIDEVEPGALRLPVLLKKYIKQNARLVAFNVDPLFNNAVDGLMYIKIADLPESTVRPVMEEFQAELEQRFSEQNDTENNGADTNL</sequence>
<protein>
    <submittedName>
        <fullName evidence="7">Lysophospholipid acyltransferase family protein</fullName>
    </submittedName>
</protein>
<dbReference type="RefSeq" id="WP_316662858.1">
    <property type="nucleotide sequence ID" value="NZ_JAWHTF010000006.1"/>
</dbReference>